<accession>A0ACB7S3C1</accession>
<reference evidence="1" key="1">
    <citation type="submission" date="2020-05" db="EMBL/GenBank/DDBJ databases">
        <title>Large-scale comparative analyses of tick genomes elucidate their genetic diversity and vector capacities.</title>
        <authorList>
            <person name="Jia N."/>
            <person name="Wang J."/>
            <person name="Shi W."/>
            <person name="Du L."/>
            <person name="Sun Y."/>
            <person name="Zhan W."/>
            <person name="Jiang J."/>
            <person name="Wang Q."/>
            <person name="Zhang B."/>
            <person name="Ji P."/>
            <person name="Sakyi L.B."/>
            <person name="Cui X."/>
            <person name="Yuan T."/>
            <person name="Jiang B."/>
            <person name="Yang W."/>
            <person name="Lam T.T.-Y."/>
            <person name="Chang Q."/>
            <person name="Ding S."/>
            <person name="Wang X."/>
            <person name="Zhu J."/>
            <person name="Ruan X."/>
            <person name="Zhao L."/>
            <person name="Wei J."/>
            <person name="Que T."/>
            <person name="Du C."/>
            <person name="Cheng J."/>
            <person name="Dai P."/>
            <person name="Han X."/>
            <person name="Huang E."/>
            <person name="Gao Y."/>
            <person name="Liu J."/>
            <person name="Shao H."/>
            <person name="Ye R."/>
            <person name="Li L."/>
            <person name="Wei W."/>
            <person name="Wang X."/>
            <person name="Wang C."/>
            <person name="Yang T."/>
            <person name="Huo Q."/>
            <person name="Li W."/>
            <person name="Guo W."/>
            <person name="Chen H."/>
            <person name="Zhou L."/>
            <person name="Ni X."/>
            <person name="Tian J."/>
            <person name="Zhou Y."/>
            <person name="Sheng Y."/>
            <person name="Liu T."/>
            <person name="Pan Y."/>
            <person name="Xia L."/>
            <person name="Li J."/>
            <person name="Zhao F."/>
            <person name="Cao W."/>
        </authorList>
    </citation>
    <scope>NUCLEOTIDE SEQUENCE</scope>
    <source>
        <strain evidence="1">Hyas-2018</strain>
    </source>
</reference>
<organism evidence="1 2">
    <name type="scientific">Hyalomma asiaticum</name>
    <name type="common">Tick</name>
    <dbReference type="NCBI Taxonomy" id="266040"/>
    <lineage>
        <taxon>Eukaryota</taxon>
        <taxon>Metazoa</taxon>
        <taxon>Ecdysozoa</taxon>
        <taxon>Arthropoda</taxon>
        <taxon>Chelicerata</taxon>
        <taxon>Arachnida</taxon>
        <taxon>Acari</taxon>
        <taxon>Parasitiformes</taxon>
        <taxon>Ixodida</taxon>
        <taxon>Ixodoidea</taxon>
        <taxon>Ixodidae</taxon>
        <taxon>Hyalomminae</taxon>
        <taxon>Hyalomma</taxon>
    </lineage>
</organism>
<gene>
    <name evidence="1" type="ORF">HPB50_017001</name>
</gene>
<dbReference type="EMBL" id="CM023486">
    <property type="protein sequence ID" value="KAH6928571.1"/>
    <property type="molecule type" value="Genomic_DNA"/>
</dbReference>
<dbReference type="Proteomes" id="UP000821845">
    <property type="component" value="Chromosome 6"/>
</dbReference>
<evidence type="ECO:0000313" key="1">
    <source>
        <dbReference type="EMBL" id="KAH6928571.1"/>
    </source>
</evidence>
<sequence length="286" mass="32373">MASQASPQGEEASIPNVFKRDEDVPSVCVLRVKRDIEDIMKEPPPGIYIAPDENDITHVKALLVGPPDTPYEGGFLLFHIAFPPEYPIKPPKVLLLTRDSGQTRLHPLFLENGVVSLSILNTCYGSEWSSVQSLCSLLLSIQSLLTDDPYYEQEKFHRNYQGKEMYRESANKYKAYVRHEIVRVAVCDAVESCLQELSPYPAALRETVLKVFLELYNRYEESVKKELHLNATAMLDPTRLLHGTHSLVDNVVYHGTYQHEALLARLQDLKAKVEKRGEPALPDANK</sequence>
<name>A0ACB7S3C1_HYAAI</name>
<keyword evidence="2" id="KW-1185">Reference proteome</keyword>
<proteinExistence type="predicted"/>
<evidence type="ECO:0000313" key="2">
    <source>
        <dbReference type="Proteomes" id="UP000821845"/>
    </source>
</evidence>
<protein>
    <submittedName>
        <fullName evidence="1">Uncharacterized protein</fullName>
    </submittedName>
</protein>
<comment type="caution">
    <text evidence="1">The sequence shown here is derived from an EMBL/GenBank/DDBJ whole genome shotgun (WGS) entry which is preliminary data.</text>
</comment>